<dbReference type="Proteomes" id="UP000469292">
    <property type="component" value="Unassembled WGS sequence"/>
</dbReference>
<protein>
    <submittedName>
        <fullName evidence="2">Uncharacterized protein</fullName>
    </submittedName>
</protein>
<feature type="transmembrane region" description="Helical" evidence="1">
    <location>
        <begin position="248"/>
        <end position="271"/>
    </location>
</feature>
<feature type="transmembrane region" description="Helical" evidence="1">
    <location>
        <begin position="184"/>
        <end position="206"/>
    </location>
</feature>
<gene>
    <name evidence="2" type="ORF">F6S87_01735</name>
</gene>
<keyword evidence="1" id="KW-0812">Transmembrane</keyword>
<proteinExistence type="predicted"/>
<evidence type="ECO:0000256" key="1">
    <source>
        <dbReference type="SAM" id="Phobius"/>
    </source>
</evidence>
<organism evidence="2 3">
    <name type="scientific">Bifidobacterium choloepi</name>
    <dbReference type="NCBI Taxonomy" id="2614131"/>
    <lineage>
        <taxon>Bacteria</taxon>
        <taxon>Bacillati</taxon>
        <taxon>Actinomycetota</taxon>
        <taxon>Actinomycetes</taxon>
        <taxon>Bifidobacteriales</taxon>
        <taxon>Bifidobacteriaceae</taxon>
        <taxon>Bifidobacterium</taxon>
    </lineage>
</organism>
<evidence type="ECO:0000313" key="3">
    <source>
        <dbReference type="Proteomes" id="UP000469292"/>
    </source>
</evidence>
<comment type="caution">
    <text evidence="2">The sequence shown here is derived from an EMBL/GenBank/DDBJ whole genome shotgun (WGS) entry which is preliminary data.</text>
</comment>
<sequence>MTNTREARTVRRTAVPVTGSVARTSRDRLMPMIRMDFYRLFHTPVFYVMVAISAIIPALVVTMVPANEDPAVAATPTYTNAWQVVESVSGTADNAALMDLATMCNINMVYIFAALLVSIFIAHDYSSGFVKSIFTTHATKTDYAVSKTLICWFSGCCMVLAYVLAALIVGGVSGLSLSLGDLGASVFGALCCVLGKMLLMGLFTGLYVTVAVFFRSRLWLSILAAFCLGILFYPTAMMSAPLDATALSVLMCAVGGALGALLFVAVSGFILRHRDVA</sequence>
<dbReference type="RefSeq" id="WP_163226945.1">
    <property type="nucleotide sequence ID" value="NZ_VYSG01000001.1"/>
</dbReference>
<feature type="transmembrane region" description="Helical" evidence="1">
    <location>
        <begin position="100"/>
        <end position="122"/>
    </location>
</feature>
<accession>A0A6I5MZU0</accession>
<feature type="transmembrane region" description="Helical" evidence="1">
    <location>
        <begin position="149"/>
        <end position="172"/>
    </location>
</feature>
<keyword evidence="3" id="KW-1185">Reference proteome</keyword>
<dbReference type="AlphaFoldDB" id="A0A6I5MZU0"/>
<evidence type="ECO:0000313" key="2">
    <source>
        <dbReference type="EMBL" id="NEG69365.1"/>
    </source>
</evidence>
<feature type="transmembrane region" description="Helical" evidence="1">
    <location>
        <begin position="37"/>
        <end position="60"/>
    </location>
</feature>
<name>A0A6I5MZU0_9BIFI</name>
<keyword evidence="1" id="KW-1133">Transmembrane helix</keyword>
<dbReference type="EMBL" id="VYSG01000001">
    <property type="protein sequence ID" value="NEG69365.1"/>
    <property type="molecule type" value="Genomic_DNA"/>
</dbReference>
<feature type="transmembrane region" description="Helical" evidence="1">
    <location>
        <begin position="218"/>
        <end position="236"/>
    </location>
</feature>
<keyword evidence="1" id="KW-0472">Membrane</keyword>
<reference evidence="2 3" key="1">
    <citation type="submission" date="2019-09" db="EMBL/GenBank/DDBJ databases">
        <title>Phylogenetic characterization of a novel taxon of the genus Bifidobacterium: Bifidobacterium choloepi sp. nov.</title>
        <authorList>
            <person name="Modesto M."/>
            <person name="Satti M."/>
        </authorList>
    </citation>
    <scope>NUCLEOTIDE SEQUENCE [LARGE SCALE GENOMIC DNA]</scope>
    <source>
        <strain evidence="2 3">BRDM6</strain>
    </source>
</reference>